<organism evidence="1">
    <name type="scientific">marine sediment metagenome</name>
    <dbReference type="NCBI Taxonomy" id="412755"/>
    <lineage>
        <taxon>unclassified sequences</taxon>
        <taxon>metagenomes</taxon>
        <taxon>ecological metagenomes</taxon>
    </lineage>
</organism>
<name>A0A0F9E9F5_9ZZZZ</name>
<dbReference type="AlphaFoldDB" id="A0A0F9E9F5"/>
<proteinExistence type="predicted"/>
<sequence length="221" mass="24569">MAVSSTIRIRQIIPDPHDGSIRDVSFSKDGDVNILTGGGSVARSFNQTHLPVITYPKAVVGQTGWPTENLEDWSDSPELDPLRDEDKRWSWGRGVDRDTPGTYGRLSNYSGFLMYERLFSRTGDYFVINDQTINSGDIRNLPDPVIGSVKIYEPEQVDGDTTVLQRFLVSLASPVPFSFKNPVNTDVSIRLSNYAYILNSGTVTLSLEDEERTLALSGFEA</sequence>
<reference evidence="1" key="1">
    <citation type="journal article" date="2015" name="Nature">
        <title>Complex archaea that bridge the gap between prokaryotes and eukaryotes.</title>
        <authorList>
            <person name="Spang A."/>
            <person name="Saw J.H."/>
            <person name="Jorgensen S.L."/>
            <person name="Zaremba-Niedzwiedzka K."/>
            <person name="Martijn J."/>
            <person name="Lind A.E."/>
            <person name="van Eijk R."/>
            <person name="Schleper C."/>
            <person name="Guy L."/>
            <person name="Ettema T.J."/>
        </authorList>
    </citation>
    <scope>NUCLEOTIDE SEQUENCE</scope>
</reference>
<dbReference type="EMBL" id="LAZR01025822">
    <property type="protein sequence ID" value="KKL70698.1"/>
    <property type="molecule type" value="Genomic_DNA"/>
</dbReference>
<feature type="non-terminal residue" evidence="1">
    <location>
        <position position="221"/>
    </location>
</feature>
<protein>
    <submittedName>
        <fullName evidence="1">Uncharacterized protein</fullName>
    </submittedName>
</protein>
<evidence type="ECO:0000313" key="1">
    <source>
        <dbReference type="EMBL" id="KKL70698.1"/>
    </source>
</evidence>
<gene>
    <name evidence="1" type="ORF">LCGC14_2102340</name>
</gene>
<comment type="caution">
    <text evidence="1">The sequence shown here is derived from an EMBL/GenBank/DDBJ whole genome shotgun (WGS) entry which is preliminary data.</text>
</comment>
<accession>A0A0F9E9F5</accession>